<proteinExistence type="predicted"/>
<feature type="region of interest" description="Disordered" evidence="1">
    <location>
        <begin position="222"/>
        <end position="242"/>
    </location>
</feature>
<feature type="region of interest" description="Disordered" evidence="1">
    <location>
        <begin position="265"/>
        <end position="284"/>
    </location>
</feature>
<reference evidence="2" key="1">
    <citation type="submission" date="2019-08" db="EMBL/GenBank/DDBJ databases">
        <authorList>
            <person name="Kucharzyk K."/>
            <person name="Murdoch R.W."/>
            <person name="Higgins S."/>
            <person name="Loffler F."/>
        </authorList>
    </citation>
    <scope>NUCLEOTIDE SEQUENCE</scope>
</reference>
<dbReference type="EMBL" id="VSSQ01022011">
    <property type="protein sequence ID" value="MPM68002.1"/>
    <property type="molecule type" value="Genomic_DNA"/>
</dbReference>
<feature type="compositionally biased region" description="Basic and acidic residues" evidence="1">
    <location>
        <begin position="265"/>
        <end position="283"/>
    </location>
</feature>
<feature type="compositionally biased region" description="Basic residues" evidence="1">
    <location>
        <begin position="18"/>
        <end position="27"/>
    </location>
</feature>
<dbReference type="AlphaFoldDB" id="A0A645BRZ5"/>
<evidence type="ECO:0000313" key="2">
    <source>
        <dbReference type="EMBL" id="MPM68002.1"/>
    </source>
</evidence>
<feature type="compositionally biased region" description="Basic and acidic residues" evidence="1">
    <location>
        <begin position="56"/>
        <end position="67"/>
    </location>
</feature>
<comment type="caution">
    <text evidence="2">The sequence shown here is derived from an EMBL/GenBank/DDBJ whole genome shotgun (WGS) entry which is preliminary data.</text>
</comment>
<feature type="compositionally biased region" description="Polar residues" evidence="1">
    <location>
        <begin position="68"/>
        <end position="79"/>
    </location>
</feature>
<organism evidence="2">
    <name type="scientific">bioreactor metagenome</name>
    <dbReference type="NCBI Taxonomy" id="1076179"/>
    <lineage>
        <taxon>unclassified sequences</taxon>
        <taxon>metagenomes</taxon>
        <taxon>ecological metagenomes</taxon>
    </lineage>
</organism>
<gene>
    <name evidence="2" type="ORF">SDC9_114928</name>
</gene>
<feature type="region of interest" description="Disordered" evidence="1">
    <location>
        <begin position="189"/>
        <end position="208"/>
    </location>
</feature>
<name>A0A645BRZ5_9ZZZZ</name>
<feature type="compositionally biased region" description="Basic and acidic residues" evidence="1">
    <location>
        <begin position="297"/>
        <end position="311"/>
    </location>
</feature>
<evidence type="ECO:0000256" key="1">
    <source>
        <dbReference type="SAM" id="MobiDB-lite"/>
    </source>
</evidence>
<feature type="region of interest" description="Disordered" evidence="1">
    <location>
        <begin position="107"/>
        <end position="129"/>
    </location>
</feature>
<accession>A0A645BRZ5</accession>
<feature type="region of interest" description="Disordered" evidence="1">
    <location>
        <begin position="1"/>
        <end position="79"/>
    </location>
</feature>
<feature type="region of interest" description="Disordered" evidence="1">
    <location>
        <begin position="297"/>
        <end position="318"/>
    </location>
</feature>
<protein>
    <submittedName>
        <fullName evidence="2">Uncharacterized protein</fullName>
    </submittedName>
</protein>
<sequence length="391" mass="44010">MKLLDVNGSQAVEYRVQRRDHRRHHPGQHQARDRTGQLGGDEVEQRRIAPGGPEFRILREKSEDRQSDQPQDQDGRNGQQGIDQLRLLGAFVTAGGEQPLHRHLVARHHRHRRHELSQEQQPEGEPDVGIEPVEIGFGETVQSAAMGERIAHRAEHAAVDFVKQEAENAEQAAHQYHELHHVGPDHRFQPSGGGEQDCHHTDQRNAQPWRPARRAFEHLAGGKEHHAEVDQAQIKRQSRDQTAHAGVVAVFKVFERREAAELEIEFHENPAGDQGKQRRDQSQHPEIQPVAEDFTGHHDQREGAQSRHQAGDAEGEPWHPSAAEQVIAGVFLGAGTDGADHRQSDQVGGHHRIVGEMKRNLHGERYFLGIFRRNLRAGPVSKQSRSAIPDS</sequence>